<organism evidence="7 8">
    <name type="scientific">Ruegeria haliotis</name>
    <dbReference type="NCBI Taxonomy" id="2747601"/>
    <lineage>
        <taxon>Bacteria</taxon>
        <taxon>Pseudomonadati</taxon>
        <taxon>Pseudomonadota</taxon>
        <taxon>Alphaproteobacteria</taxon>
        <taxon>Rhodobacterales</taxon>
        <taxon>Roseobacteraceae</taxon>
        <taxon>Ruegeria</taxon>
    </lineage>
</organism>
<dbReference type="InterPro" id="IPR013563">
    <property type="entry name" value="Oligopep_ABC_C"/>
</dbReference>
<keyword evidence="5 7" id="KW-0067">ATP-binding</keyword>
<reference evidence="7 8" key="1">
    <citation type="submission" date="2020-06" db="EMBL/GenBank/DDBJ databases">
        <authorList>
            <person name="Cao W.R."/>
        </authorList>
    </citation>
    <scope>NUCLEOTIDE SEQUENCE [LARGE SCALE GENOMIC DNA]</scope>
    <source>
        <strain evidence="7 8">B1Z28</strain>
    </source>
</reference>
<dbReference type="PROSITE" id="PS50893">
    <property type="entry name" value="ABC_TRANSPORTER_2"/>
    <property type="match status" value="2"/>
</dbReference>
<dbReference type="InterPro" id="IPR017871">
    <property type="entry name" value="ABC_transporter-like_CS"/>
</dbReference>
<evidence type="ECO:0000259" key="6">
    <source>
        <dbReference type="PROSITE" id="PS50893"/>
    </source>
</evidence>
<dbReference type="Proteomes" id="UP000630805">
    <property type="component" value="Unassembled WGS sequence"/>
</dbReference>
<evidence type="ECO:0000256" key="4">
    <source>
        <dbReference type="ARBA" id="ARBA00022741"/>
    </source>
</evidence>
<comment type="caution">
    <text evidence="7">The sequence shown here is derived from an EMBL/GenBank/DDBJ whole genome shotgun (WGS) entry which is preliminary data.</text>
</comment>
<dbReference type="Pfam" id="PF08352">
    <property type="entry name" value="oligo_HPY"/>
    <property type="match status" value="2"/>
</dbReference>
<dbReference type="PROSITE" id="PS00211">
    <property type="entry name" value="ABC_TRANSPORTER_1"/>
    <property type="match status" value="1"/>
</dbReference>
<dbReference type="PANTHER" id="PTHR43776">
    <property type="entry name" value="TRANSPORT ATP-BINDING PROTEIN"/>
    <property type="match status" value="1"/>
</dbReference>
<evidence type="ECO:0000256" key="3">
    <source>
        <dbReference type="ARBA" id="ARBA00022448"/>
    </source>
</evidence>
<dbReference type="Pfam" id="PF00005">
    <property type="entry name" value="ABC_tran"/>
    <property type="match status" value="2"/>
</dbReference>
<dbReference type="InterPro" id="IPR003593">
    <property type="entry name" value="AAA+_ATPase"/>
</dbReference>
<comment type="similarity">
    <text evidence="2">Belongs to the ABC transporter superfamily.</text>
</comment>
<protein>
    <submittedName>
        <fullName evidence="7">ABC transporter ATP-binding protein</fullName>
    </submittedName>
</protein>
<keyword evidence="4" id="KW-0547">Nucleotide-binding</keyword>
<evidence type="ECO:0000313" key="8">
    <source>
        <dbReference type="Proteomes" id="UP000630805"/>
    </source>
</evidence>
<proteinExistence type="inferred from homology"/>
<dbReference type="CDD" id="cd03257">
    <property type="entry name" value="ABC_NikE_OppD_transporters"/>
    <property type="match status" value="2"/>
</dbReference>
<dbReference type="InterPro" id="IPR050319">
    <property type="entry name" value="ABC_transp_ATP-bind"/>
</dbReference>
<name>A0ABX2PKA3_9RHOB</name>
<evidence type="ECO:0000256" key="5">
    <source>
        <dbReference type="ARBA" id="ARBA00022840"/>
    </source>
</evidence>
<dbReference type="EMBL" id="JABXWT010000001">
    <property type="protein sequence ID" value="NVO54453.1"/>
    <property type="molecule type" value="Genomic_DNA"/>
</dbReference>
<evidence type="ECO:0000256" key="2">
    <source>
        <dbReference type="ARBA" id="ARBA00005417"/>
    </source>
</evidence>
<dbReference type="SMART" id="SM00382">
    <property type="entry name" value="AAA"/>
    <property type="match status" value="2"/>
</dbReference>
<dbReference type="GO" id="GO:0005524">
    <property type="term" value="F:ATP binding"/>
    <property type="evidence" value="ECO:0007669"/>
    <property type="project" value="UniProtKB-KW"/>
</dbReference>
<dbReference type="SUPFAM" id="SSF52540">
    <property type="entry name" value="P-loop containing nucleoside triphosphate hydrolases"/>
    <property type="match status" value="2"/>
</dbReference>
<feature type="domain" description="ABC transporter" evidence="6">
    <location>
        <begin position="6"/>
        <end position="261"/>
    </location>
</feature>
<keyword evidence="8" id="KW-1185">Reference proteome</keyword>
<dbReference type="InterPro" id="IPR027417">
    <property type="entry name" value="P-loop_NTPase"/>
</dbReference>
<comment type="subcellular location">
    <subcellularLocation>
        <location evidence="1">Cell inner membrane</location>
        <topology evidence="1">Peripheral membrane protein</topology>
    </subcellularLocation>
</comment>
<dbReference type="PANTHER" id="PTHR43776:SF7">
    <property type="entry name" value="D,D-DIPEPTIDE TRANSPORT ATP-BINDING PROTEIN DDPF-RELATED"/>
    <property type="match status" value="1"/>
</dbReference>
<gene>
    <name evidence="7" type="ORF">HW561_01450</name>
</gene>
<accession>A0ABX2PKA3</accession>
<evidence type="ECO:0000256" key="1">
    <source>
        <dbReference type="ARBA" id="ARBA00004417"/>
    </source>
</evidence>
<evidence type="ECO:0000313" key="7">
    <source>
        <dbReference type="EMBL" id="NVO54453.1"/>
    </source>
</evidence>
<sequence length="545" mass="59832">MSDILLKVRDLKIGATVYPPGEKPRDIEIVHGVSFDLERGKVLGLIGESGAGKSTIGLASMAYGRGGVEITGGEVWVNGRDILKTTHGDIRKLRGGEVTYVSQSAAASFNPAKKIMDQVVEAAVEQKKFTRKVAEGRARELFAKLGLPDPDNIGDRYPHQVSGGQLQRCMTALALCPEPDLVVFDEPTTALDVTTQIDVLMAIKEAIRDTGVGALYITHDLAVVAQVSDDIMVLKMGDTVEYGTTDQIINNPQEEYTQALVSVRSIDHEEKKPTPEPVLSVDGITARYKGLNFDVLHNVNVELHPGQTLAVVGESGSGKSTLARVITGLLPPRDGEITFAGRKLSPDLKRRSREDLRELQMIYQMADVAMNPRQTVGTIIGRPLEFYFNMRGAEKRKRIIDLLDEIELGEKFMDRYPAELSGGQKQRVCIARSLAAKPKMIICDEVTSALDPLVADGILKLLLDLQKIEDVAYLFITHDLATVRAISDSIAVMYQGRVVRYGSKSEVLNPPFDDYTDLLLSSVPEMHLGWLEEVVAHRKMESAGN</sequence>
<keyword evidence="3" id="KW-0813">Transport</keyword>
<feature type="domain" description="ABC transporter" evidence="6">
    <location>
        <begin position="279"/>
        <end position="520"/>
    </location>
</feature>
<dbReference type="InterPro" id="IPR003439">
    <property type="entry name" value="ABC_transporter-like_ATP-bd"/>
</dbReference>
<dbReference type="Gene3D" id="3.40.50.300">
    <property type="entry name" value="P-loop containing nucleotide triphosphate hydrolases"/>
    <property type="match status" value="2"/>
</dbReference>
<dbReference type="RefSeq" id="WP_176861447.1">
    <property type="nucleotide sequence ID" value="NZ_JABXWT010000001.1"/>
</dbReference>